<dbReference type="EMBL" id="JAAEDM010000069">
    <property type="protein sequence ID" value="MBR0673391.1"/>
    <property type="molecule type" value="Genomic_DNA"/>
</dbReference>
<dbReference type="Gene3D" id="3.40.50.10070">
    <property type="entry name" value="TolB, N-terminal domain"/>
    <property type="match status" value="1"/>
</dbReference>
<gene>
    <name evidence="2" type="ORF">GXW76_19615</name>
</gene>
<dbReference type="InterPro" id="IPR000157">
    <property type="entry name" value="TIR_dom"/>
</dbReference>
<dbReference type="Gene3D" id="1.25.40.10">
    <property type="entry name" value="Tetratricopeptide repeat domain"/>
    <property type="match status" value="1"/>
</dbReference>
<dbReference type="GO" id="GO:0007165">
    <property type="term" value="P:signal transduction"/>
    <property type="evidence" value="ECO:0007669"/>
    <property type="project" value="InterPro"/>
</dbReference>
<dbReference type="SUPFAM" id="SSF52200">
    <property type="entry name" value="Toll/Interleukin receptor TIR domain"/>
    <property type="match status" value="1"/>
</dbReference>
<dbReference type="RefSeq" id="WP_211863798.1">
    <property type="nucleotide sequence ID" value="NZ_JAAEDM010000069.1"/>
</dbReference>
<protein>
    <submittedName>
        <fullName evidence="2">TIR domain-containing protein</fullName>
    </submittedName>
</protein>
<dbReference type="SUPFAM" id="SSF48452">
    <property type="entry name" value="TPR-like"/>
    <property type="match status" value="1"/>
</dbReference>
<reference evidence="2" key="2">
    <citation type="journal article" date="2021" name="Syst. Appl. Microbiol.">
        <title>Roseomonas hellenica sp. nov., isolated from roots of wild-growing Alkanna tinctoria.</title>
        <authorList>
            <person name="Rat A."/>
            <person name="Naranjo H.D."/>
            <person name="Lebbe L."/>
            <person name="Cnockaert M."/>
            <person name="Krigas N."/>
            <person name="Grigoriadou K."/>
            <person name="Maloupa E."/>
            <person name="Willems A."/>
        </authorList>
    </citation>
    <scope>NUCLEOTIDE SEQUENCE</scope>
    <source>
        <strain evidence="2">LMG 31231</strain>
    </source>
</reference>
<dbReference type="SMART" id="SM00255">
    <property type="entry name" value="TIR"/>
    <property type="match status" value="1"/>
</dbReference>
<reference evidence="2" key="1">
    <citation type="submission" date="2020-01" db="EMBL/GenBank/DDBJ databases">
        <authorList>
            <person name="Rat A."/>
        </authorList>
    </citation>
    <scope>NUCLEOTIDE SEQUENCE</scope>
    <source>
        <strain evidence="2">LMG 31231</strain>
    </source>
</reference>
<dbReference type="Pfam" id="PF13676">
    <property type="entry name" value="TIR_2"/>
    <property type="match status" value="1"/>
</dbReference>
<dbReference type="InterPro" id="IPR011990">
    <property type="entry name" value="TPR-like_helical_dom_sf"/>
</dbReference>
<organism evidence="2 3">
    <name type="scientific">Neoroseomonas soli</name>
    <dbReference type="NCBI Taxonomy" id="1081025"/>
    <lineage>
        <taxon>Bacteria</taxon>
        <taxon>Pseudomonadati</taxon>
        <taxon>Pseudomonadota</taxon>
        <taxon>Alphaproteobacteria</taxon>
        <taxon>Acetobacterales</taxon>
        <taxon>Acetobacteraceae</taxon>
        <taxon>Neoroseomonas</taxon>
    </lineage>
</organism>
<evidence type="ECO:0000259" key="1">
    <source>
        <dbReference type="SMART" id="SM00255"/>
    </source>
</evidence>
<evidence type="ECO:0000313" key="2">
    <source>
        <dbReference type="EMBL" id="MBR0673391.1"/>
    </source>
</evidence>
<comment type="caution">
    <text evidence="2">The sequence shown here is derived from an EMBL/GenBank/DDBJ whole genome shotgun (WGS) entry which is preliminary data.</text>
</comment>
<proteinExistence type="predicted"/>
<dbReference type="Gene3D" id="3.40.50.10140">
    <property type="entry name" value="Toll/interleukin-1 receptor homology (TIR) domain"/>
    <property type="match status" value="1"/>
</dbReference>
<dbReference type="Proteomes" id="UP001138751">
    <property type="component" value="Unassembled WGS sequence"/>
</dbReference>
<sequence length="650" mass="70793">MADVFISYKSGRRATAECIARILTLHGYSVWFDPALVAGEEFSRPIERELRAARAVVVLWCRLSVESDWVREEATLAKRLRTIIPVRLERVELPLGFVSLQAVDLTNWDGSPRGRPLRRLVQEVARLVGRDPVPCEAELDSLEAAWRDNSACGAPAAATGSASAVTAGREPGHPVLSDPAPAATAVGGASPEPIARGRWHNARILARTVVQRIPGFRPSSIGAANGEGPGAAATARRARETGQGLTAAGFPALPDRPSLVVLPFANLSDGIEQDYFADGMTEELTTELARMRWFFVIARNSAFTYKGRAVDARQVGRELGVRYILQGSVRKSGGRVRISGQLIEAETGHHLWADRFDGDLDAIFDLQDRITEAVVGLLDPSLRKAEIERARRKPPSSLDAYDLYLRALPAYHAMSEAGTTEAQELLRRALALCPQFALAKSLFAACQVRREAEGWARPGEREEAIRLAREGIAATPDEPTVLAQGALAIAYLAYGHDEALAAIERALALCPNCALVEGSAGFVHLYGCRPEPAIRHFEHAMRLSPLDPWMGSFLMGIAFAHQMAGRLEEAIAFGQSAIRASPHFGAPRRVVVASLALLGRMEEAREAAEELRRMSPGAYRVFAARVQAQNPDKAYAERIIRAYRAVGFPE</sequence>
<name>A0A9X9X1W2_9PROT</name>
<dbReference type="AlphaFoldDB" id="A0A9X9X1W2"/>
<dbReference type="InterPro" id="IPR019734">
    <property type="entry name" value="TPR_rpt"/>
</dbReference>
<keyword evidence="3" id="KW-1185">Reference proteome</keyword>
<evidence type="ECO:0000313" key="3">
    <source>
        <dbReference type="Proteomes" id="UP001138751"/>
    </source>
</evidence>
<accession>A0A9X9X1W2</accession>
<feature type="domain" description="TIR" evidence="1">
    <location>
        <begin position="1"/>
        <end position="127"/>
    </location>
</feature>
<dbReference type="SMART" id="SM00028">
    <property type="entry name" value="TPR"/>
    <property type="match status" value="3"/>
</dbReference>
<dbReference type="InterPro" id="IPR035897">
    <property type="entry name" value="Toll_tir_struct_dom_sf"/>
</dbReference>